<protein>
    <recommendedName>
        <fullName evidence="2">DUF6199 domain-containing protein</fullName>
    </recommendedName>
</protein>
<keyword evidence="4" id="KW-1185">Reference proteome</keyword>
<feature type="transmembrane region" description="Helical" evidence="1">
    <location>
        <begin position="47"/>
        <end position="66"/>
    </location>
</feature>
<dbReference type="InterPro" id="IPR045679">
    <property type="entry name" value="DUF6199"/>
</dbReference>
<dbReference type="Pfam" id="PF19701">
    <property type="entry name" value="DUF6199"/>
    <property type="match status" value="1"/>
</dbReference>
<name>A0ABR5A1V1_9BACL</name>
<evidence type="ECO:0000313" key="3">
    <source>
        <dbReference type="EMBL" id="KIL35051.1"/>
    </source>
</evidence>
<accession>A0ABR5A1V1</accession>
<dbReference type="Proteomes" id="UP000054526">
    <property type="component" value="Unassembled WGS sequence"/>
</dbReference>
<evidence type="ECO:0000313" key="4">
    <source>
        <dbReference type="Proteomes" id="UP000054526"/>
    </source>
</evidence>
<organism evidence="3 4">
    <name type="scientific">Cohnella kolymensis</name>
    <dbReference type="NCBI Taxonomy" id="1590652"/>
    <lineage>
        <taxon>Bacteria</taxon>
        <taxon>Bacillati</taxon>
        <taxon>Bacillota</taxon>
        <taxon>Bacilli</taxon>
        <taxon>Bacillales</taxon>
        <taxon>Paenibacillaceae</taxon>
        <taxon>Cohnella</taxon>
    </lineage>
</organism>
<keyword evidence="1" id="KW-0812">Transmembrane</keyword>
<feature type="domain" description="DUF6199" evidence="2">
    <location>
        <begin position="6"/>
        <end position="63"/>
    </location>
</feature>
<proteinExistence type="predicted"/>
<evidence type="ECO:0000256" key="1">
    <source>
        <dbReference type="SAM" id="Phobius"/>
    </source>
</evidence>
<reference evidence="3 4" key="1">
    <citation type="submission" date="2014-12" db="EMBL/GenBank/DDBJ databases">
        <title>Draft genome sequence of Cohnella kolymensis strain B-2846.</title>
        <authorList>
            <person name="Karlyshev A.V."/>
            <person name="Kudryashova E.B."/>
        </authorList>
    </citation>
    <scope>NUCLEOTIDE SEQUENCE [LARGE SCALE GENOMIC DNA]</scope>
    <source>
        <strain evidence="3 4">VKM B-2846</strain>
    </source>
</reference>
<feature type="transmembrane region" description="Helical" evidence="1">
    <location>
        <begin position="7"/>
        <end position="27"/>
    </location>
</feature>
<gene>
    <name evidence="3" type="ORF">SD71_15425</name>
</gene>
<sequence length="67" mass="7678">MWFLLSIFLLAVGLFMFFKPLLIWMITESWKSNDATEPSDLYIWSTRIGGVLFTLVGIGGIFVFTIL</sequence>
<comment type="caution">
    <text evidence="3">The sequence shown here is derived from an EMBL/GenBank/DDBJ whole genome shotgun (WGS) entry which is preliminary data.</text>
</comment>
<dbReference type="EMBL" id="JXAL01000024">
    <property type="protein sequence ID" value="KIL35051.1"/>
    <property type="molecule type" value="Genomic_DNA"/>
</dbReference>
<keyword evidence="1" id="KW-1133">Transmembrane helix</keyword>
<dbReference type="RefSeq" id="WP_041065001.1">
    <property type="nucleotide sequence ID" value="NZ_JXAL01000024.1"/>
</dbReference>
<evidence type="ECO:0000259" key="2">
    <source>
        <dbReference type="Pfam" id="PF19701"/>
    </source>
</evidence>
<keyword evidence="1" id="KW-0472">Membrane</keyword>